<accession>A0ABT5JM68</accession>
<feature type="transmembrane region" description="Helical" evidence="7">
    <location>
        <begin position="158"/>
        <end position="176"/>
    </location>
</feature>
<feature type="transmembrane region" description="Helical" evidence="7">
    <location>
        <begin position="336"/>
        <end position="361"/>
    </location>
</feature>
<sequence length="451" mass="48865">MSAVATNEKASWGLRRRALASMGWTIAQLGGSQALRFAGNLILARLLYPEAFGVMAVIQTVITGIAMMSDVGIKPSIIRSQSENDQAFLDTAWTIQVLRGLMIWVVLTAAAGQIADFYASEEMASLIPLAAATAILAGLYPTKLYVAQKNLSLKRVVLIDLFAQITGLGTMVLLAVVLRGPLALVIGTLVGEAIKLSLYYLVLPGPTNRLRWDTEDVQKLLSFGQWITLGTIAGFVISHADKLVIGRLLNLEVLGIYNIAFFLATASTLLYRALIDSVLFPLYCKHPPWQSEKNFADISKARHGLSAIGFSAWAVLAIFGSQFIQLVYDDRYHRAGALLLLVSYATMPTLLWGSYGGCLLAAGESRKFFIVVAVTAVAQLIALFYGVYAFGIIGACLAPIAGTLAAAPLNLAYARRLGAWDIKHDVLFLSVGCAVIVASYFYNFRYLELAH</sequence>
<dbReference type="PANTHER" id="PTHR30250">
    <property type="entry name" value="PST FAMILY PREDICTED COLANIC ACID TRANSPORTER"/>
    <property type="match status" value="1"/>
</dbReference>
<feature type="transmembrane region" description="Helical" evidence="7">
    <location>
        <begin position="93"/>
        <end position="114"/>
    </location>
</feature>
<gene>
    <name evidence="8" type="ORF">OIK40_02955</name>
</gene>
<reference evidence="8 9" key="1">
    <citation type="submission" date="2022-10" db="EMBL/GenBank/DDBJ databases">
        <title>Erythrobacter sp. sf7 Genome sequencing.</title>
        <authorList>
            <person name="Park S."/>
        </authorList>
    </citation>
    <scope>NUCLEOTIDE SEQUENCE [LARGE SCALE GENOMIC DNA]</scope>
    <source>
        <strain evidence="9">sf7</strain>
    </source>
</reference>
<protein>
    <submittedName>
        <fullName evidence="8">Oligosaccharide flippase family protein</fullName>
    </submittedName>
</protein>
<comment type="caution">
    <text evidence="8">The sequence shown here is derived from an EMBL/GenBank/DDBJ whole genome shotgun (WGS) entry which is preliminary data.</text>
</comment>
<feature type="transmembrane region" description="Helical" evidence="7">
    <location>
        <begin position="223"/>
        <end position="240"/>
    </location>
</feature>
<feature type="transmembrane region" description="Helical" evidence="7">
    <location>
        <begin position="260"/>
        <end position="283"/>
    </location>
</feature>
<feature type="transmembrane region" description="Helical" evidence="7">
    <location>
        <begin position="304"/>
        <end position="324"/>
    </location>
</feature>
<keyword evidence="4 7" id="KW-0812">Transmembrane</keyword>
<evidence type="ECO:0000256" key="2">
    <source>
        <dbReference type="ARBA" id="ARBA00007430"/>
    </source>
</evidence>
<comment type="subcellular location">
    <subcellularLocation>
        <location evidence="1">Cell membrane</location>
        <topology evidence="1">Multi-pass membrane protein</topology>
    </subcellularLocation>
</comment>
<evidence type="ECO:0000313" key="9">
    <source>
        <dbReference type="Proteomes" id="UP001216558"/>
    </source>
</evidence>
<dbReference type="Pfam" id="PF13440">
    <property type="entry name" value="Polysacc_synt_3"/>
    <property type="match status" value="1"/>
</dbReference>
<evidence type="ECO:0000256" key="4">
    <source>
        <dbReference type="ARBA" id="ARBA00022692"/>
    </source>
</evidence>
<organism evidence="8 9">
    <name type="scientific">Erythrobacter fulvus</name>
    <dbReference type="NCBI Taxonomy" id="2987523"/>
    <lineage>
        <taxon>Bacteria</taxon>
        <taxon>Pseudomonadati</taxon>
        <taxon>Pseudomonadota</taxon>
        <taxon>Alphaproteobacteria</taxon>
        <taxon>Sphingomonadales</taxon>
        <taxon>Erythrobacteraceae</taxon>
        <taxon>Erythrobacter/Porphyrobacter group</taxon>
        <taxon>Erythrobacter</taxon>
    </lineage>
</organism>
<keyword evidence="5 7" id="KW-1133">Transmembrane helix</keyword>
<feature type="transmembrane region" description="Helical" evidence="7">
    <location>
        <begin position="392"/>
        <end position="414"/>
    </location>
</feature>
<feature type="transmembrane region" description="Helical" evidence="7">
    <location>
        <begin position="126"/>
        <end position="146"/>
    </location>
</feature>
<dbReference type="EMBL" id="JAQQXQ010000002">
    <property type="protein sequence ID" value="MDC8753599.1"/>
    <property type="molecule type" value="Genomic_DNA"/>
</dbReference>
<feature type="transmembrane region" description="Helical" evidence="7">
    <location>
        <begin position="182"/>
        <end position="202"/>
    </location>
</feature>
<keyword evidence="3" id="KW-1003">Cell membrane</keyword>
<evidence type="ECO:0000313" key="8">
    <source>
        <dbReference type="EMBL" id="MDC8753599.1"/>
    </source>
</evidence>
<evidence type="ECO:0000256" key="5">
    <source>
        <dbReference type="ARBA" id="ARBA00022989"/>
    </source>
</evidence>
<dbReference type="Proteomes" id="UP001216558">
    <property type="component" value="Unassembled WGS sequence"/>
</dbReference>
<comment type="similarity">
    <text evidence="2">Belongs to the polysaccharide synthase family.</text>
</comment>
<keyword evidence="6 7" id="KW-0472">Membrane</keyword>
<dbReference type="RefSeq" id="WP_273676085.1">
    <property type="nucleotide sequence ID" value="NZ_JAQQXQ010000002.1"/>
</dbReference>
<dbReference type="InterPro" id="IPR050833">
    <property type="entry name" value="Poly_Biosynth_Transport"/>
</dbReference>
<keyword evidence="9" id="KW-1185">Reference proteome</keyword>
<feature type="transmembrane region" description="Helical" evidence="7">
    <location>
        <begin position="50"/>
        <end position="73"/>
    </location>
</feature>
<proteinExistence type="inferred from homology"/>
<evidence type="ECO:0000256" key="7">
    <source>
        <dbReference type="SAM" id="Phobius"/>
    </source>
</evidence>
<evidence type="ECO:0000256" key="3">
    <source>
        <dbReference type="ARBA" id="ARBA00022475"/>
    </source>
</evidence>
<feature type="transmembrane region" description="Helical" evidence="7">
    <location>
        <begin position="368"/>
        <end position="386"/>
    </location>
</feature>
<feature type="transmembrane region" description="Helical" evidence="7">
    <location>
        <begin position="426"/>
        <end position="444"/>
    </location>
</feature>
<dbReference type="PANTHER" id="PTHR30250:SF10">
    <property type="entry name" value="LIPOPOLYSACCHARIDE BIOSYNTHESIS PROTEIN WZXC"/>
    <property type="match status" value="1"/>
</dbReference>
<name>A0ABT5JM68_9SPHN</name>
<evidence type="ECO:0000256" key="6">
    <source>
        <dbReference type="ARBA" id="ARBA00023136"/>
    </source>
</evidence>
<evidence type="ECO:0000256" key="1">
    <source>
        <dbReference type="ARBA" id="ARBA00004651"/>
    </source>
</evidence>